<evidence type="ECO:0000256" key="1">
    <source>
        <dbReference type="SAM" id="MobiDB-lite"/>
    </source>
</evidence>
<dbReference type="Proteomes" id="UP000198672">
    <property type="component" value="Unassembled WGS sequence"/>
</dbReference>
<reference evidence="3" key="1">
    <citation type="submission" date="2016-10" db="EMBL/GenBank/DDBJ databases">
        <authorList>
            <person name="Varghese N."/>
            <person name="Submissions S."/>
        </authorList>
    </citation>
    <scope>NUCLEOTIDE SEQUENCE [LARGE SCALE GENOMIC DNA]</scope>
    <source>
        <strain evidence="3">DSM 173</strain>
    </source>
</reference>
<gene>
    <name evidence="2" type="ORF">SAMN05421644_15219</name>
</gene>
<dbReference type="InterPro" id="IPR011990">
    <property type="entry name" value="TPR-like_helical_dom_sf"/>
</dbReference>
<dbReference type="EMBL" id="FNOW01000052">
    <property type="protein sequence ID" value="SDY35133.1"/>
    <property type="molecule type" value="Genomic_DNA"/>
</dbReference>
<evidence type="ECO:0000313" key="3">
    <source>
        <dbReference type="Proteomes" id="UP000198672"/>
    </source>
</evidence>
<name>A0A1H3J580_ALLWA</name>
<evidence type="ECO:0008006" key="4">
    <source>
        <dbReference type="Google" id="ProtNLM"/>
    </source>
</evidence>
<organism evidence="2 3">
    <name type="scientific">Allochromatium warmingii</name>
    <name type="common">Chromatium warmingii</name>
    <dbReference type="NCBI Taxonomy" id="61595"/>
    <lineage>
        <taxon>Bacteria</taxon>
        <taxon>Pseudomonadati</taxon>
        <taxon>Pseudomonadota</taxon>
        <taxon>Gammaproteobacteria</taxon>
        <taxon>Chromatiales</taxon>
        <taxon>Chromatiaceae</taxon>
        <taxon>Allochromatium</taxon>
    </lineage>
</organism>
<feature type="compositionally biased region" description="Basic residues" evidence="1">
    <location>
        <begin position="1"/>
        <end position="18"/>
    </location>
</feature>
<evidence type="ECO:0000313" key="2">
    <source>
        <dbReference type="EMBL" id="SDY35133.1"/>
    </source>
</evidence>
<proteinExistence type="predicted"/>
<dbReference type="AlphaFoldDB" id="A0A1H3J580"/>
<sequence length="372" mass="39597">MSQRSRQKSRNKGRHSGARGRSGVASTSVAASDPASMGSASLPVSGSTALSQAGAAARGGELLPCDEALFDRALTQWQFGDWNRLAGLDSDAFAHHPRRARLALLAAAGHQQLGQLEETRRLVRLAHDWGCDRTLIERVLISGVYNTLGRANALAGRQGRARERLETALVVGAPGQDFALLMPARIRQQFDDAGLPVPTTATPRALCHSTGSKVDQTALEAARAAWMLGNWQTLTTFDKADLVSHPARAELARLIAASYQQLGDMAAADRCTQLALAWGEDRRRMRATLTSGAFNLLGRACAASLRYGAAQANFARALRIVQGRGDVDHGRLKARIEHQVAMIPGLDVAETVAAILGAEPETTDGTAELAAS</sequence>
<keyword evidence="3" id="KW-1185">Reference proteome</keyword>
<accession>A0A1H3J580</accession>
<dbReference type="STRING" id="61595.SAMN05421644_15219"/>
<protein>
    <recommendedName>
        <fullName evidence="4">Tetratricopeptide repeat-containing protein</fullName>
    </recommendedName>
</protein>
<feature type="region of interest" description="Disordered" evidence="1">
    <location>
        <begin position="1"/>
        <end position="44"/>
    </location>
</feature>
<dbReference type="Gene3D" id="1.25.40.10">
    <property type="entry name" value="Tetratricopeptide repeat domain"/>
    <property type="match status" value="1"/>
</dbReference>
<dbReference type="SUPFAM" id="SSF48452">
    <property type="entry name" value="TPR-like"/>
    <property type="match status" value="1"/>
</dbReference>